<feature type="transmembrane region" description="Helical" evidence="1">
    <location>
        <begin position="441"/>
        <end position="462"/>
    </location>
</feature>
<dbReference type="AlphaFoldDB" id="A0A2M7SEH4"/>
<keyword evidence="1" id="KW-0472">Membrane</keyword>
<feature type="transmembrane region" description="Helical" evidence="1">
    <location>
        <begin position="280"/>
        <end position="306"/>
    </location>
</feature>
<gene>
    <name evidence="4" type="ORF">COY52_02345</name>
</gene>
<feature type="domain" description="DUF6785" evidence="3">
    <location>
        <begin position="12"/>
        <end position="522"/>
    </location>
</feature>
<feature type="transmembrane region" description="Helical" evidence="1">
    <location>
        <begin position="555"/>
        <end position="574"/>
    </location>
</feature>
<feature type="transmembrane region" description="Helical" evidence="1">
    <location>
        <begin position="403"/>
        <end position="421"/>
    </location>
</feature>
<reference evidence="5" key="1">
    <citation type="submission" date="2017-09" db="EMBL/GenBank/DDBJ databases">
        <title>Depth-based differentiation of microbial function through sediment-hosted aquifers and enrichment of novel symbionts in the deep terrestrial subsurface.</title>
        <authorList>
            <person name="Probst A.J."/>
            <person name="Ladd B."/>
            <person name="Jarett J.K."/>
            <person name="Geller-Mcgrath D.E."/>
            <person name="Sieber C.M.K."/>
            <person name="Emerson J.B."/>
            <person name="Anantharaman K."/>
            <person name="Thomas B.C."/>
            <person name="Malmstrom R."/>
            <person name="Stieglmeier M."/>
            <person name="Klingl A."/>
            <person name="Woyke T."/>
            <person name="Ryan C.M."/>
            <person name="Banfield J.F."/>
        </authorList>
    </citation>
    <scope>NUCLEOTIDE SEQUENCE [LARGE SCALE GENOMIC DNA]</scope>
</reference>
<dbReference type="InterPro" id="IPR046711">
    <property type="entry name" value="DUF6784"/>
</dbReference>
<organism evidence="4 5">
    <name type="scientific">Candidatus Desantisbacteria bacterium CG_4_10_14_0_8_um_filter_48_22</name>
    <dbReference type="NCBI Taxonomy" id="1974543"/>
    <lineage>
        <taxon>Bacteria</taxon>
        <taxon>Candidatus Desantisiibacteriota</taxon>
    </lineage>
</organism>
<keyword evidence="1" id="KW-1133">Transmembrane helix</keyword>
<proteinExistence type="predicted"/>
<comment type="caution">
    <text evidence="4">The sequence shown here is derived from an EMBL/GenBank/DDBJ whole genome shotgun (WGS) entry which is preliminary data.</text>
</comment>
<dbReference type="Proteomes" id="UP000229307">
    <property type="component" value="Unassembled WGS sequence"/>
</dbReference>
<feature type="transmembrane region" description="Helical" evidence="1">
    <location>
        <begin position="495"/>
        <end position="519"/>
    </location>
</feature>
<sequence length="655" mass="73755">MGNGTNVGKGFTPRAFIIGIICVLFLSIATPYCDLVLRSTWIGSTFLPIGAISIFVGLILVLNTILKAMKLGLNTSELLLIYCMMIFGAGIPSFGLSVLLIPNMSAPFYLANATNKWNNFLQYVPKWLAPQDKDAIRYLYEGLPDGASMSMPALIRQIPWKPWIKPLFFWSILVAGIYLAMFSLVVILRKQWVENEKLVFPTATLPVEMVTVEQGTPSFLPSFFKNKIMWIFFAIPAVIYSLQGLHYYFPAIPQITLFLDLGQYLKDKPWNAMKYMWIRVYFVAVGFVFLLPLQLAFSLWFFYFFFQLQSVTGSLMGFPMPEMAGYPCRAFAGYQMAGATLTFAVLSFWGMRGHLKDIFAKVFKNDPKVDDSNEPASYKFAVFGLIAGILLIAVWGMMAGVNFWLMLLVAVIYFLILVSMTRLVSEGGMYYVQQQFRPLELIIPFTGSAAIAPASITMIALFEQAFVRDIRATLMPFLMDGYKISDSMNVKKRQVTIAMVCSVVIAVVVSYAAVLAFMYKYGGVNLDNWFTQGYPGGVTSSRIADLLNRPRKPSIRDIISMIAGGGGMIFLLWMRRLFLWWPFHPLGYIMGISWPVLQLWFSIFIAWLAKVIVLKIGGIKVYRMLVPGFLGLILGEFVTIGVWALVDFFLGVKGH</sequence>
<feature type="transmembrane region" description="Helical" evidence="1">
    <location>
        <begin position="326"/>
        <end position="349"/>
    </location>
</feature>
<feature type="transmembrane region" description="Helical" evidence="1">
    <location>
        <begin position="167"/>
        <end position="188"/>
    </location>
</feature>
<evidence type="ECO:0000256" key="1">
    <source>
        <dbReference type="SAM" id="Phobius"/>
    </source>
</evidence>
<dbReference type="InterPro" id="IPR046712">
    <property type="entry name" value="DUF6785"/>
</dbReference>
<evidence type="ECO:0008006" key="6">
    <source>
        <dbReference type="Google" id="ProtNLM"/>
    </source>
</evidence>
<feature type="transmembrane region" description="Helical" evidence="1">
    <location>
        <begin position="228"/>
        <end position="249"/>
    </location>
</feature>
<dbReference type="Pfam" id="PF20580">
    <property type="entry name" value="DUF6784"/>
    <property type="match status" value="1"/>
</dbReference>
<feature type="transmembrane region" description="Helical" evidence="1">
    <location>
        <begin position="41"/>
        <end position="66"/>
    </location>
</feature>
<evidence type="ECO:0000313" key="5">
    <source>
        <dbReference type="Proteomes" id="UP000229307"/>
    </source>
</evidence>
<keyword evidence="1" id="KW-0812">Transmembrane</keyword>
<feature type="transmembrane region" description="Helical" evidence="1">
    <location>
        <begin position="586"/>
        <end position="609"/>
    </location>
</feature>
<feature type="transmembrane region" description="Helical" evidence="1">
    <location>
        <begin position="78"/>
        <end position="101"/>
    </location>
</feature>
<dbReference type="EMBL" id="PFMR01000075">
    <property type="protein sequence ID" value="PIZ17884.1"/>
    <property type="molecule type" value="Genomic_DNA"/>
</dbReference>
<feature type="non-terminal residue" evidence="4">
    <location>
        <position position="655"/>
    </location>
</feature>
<name>A0A2M7SEH4_9BACT</name>
<feature type="transmembrane region" description="Helical" evidence="1">
    <location>
        <begin position="12"/>
        <end position="29"/>
    </location>
</feature>
<dbReference type="Pfam" id="PF20581">
    <property type="entry name" value="DUF6785"/>
    <property type="match status" value="1"/>
</dbReference>
<evidence type="ECO:0000259" key="3">
    <source>
        <dbReference type="Pfam" id="PF20581"/>
    </source>
</evidence>
<accession>A0A2M7SEH4</accession>
<evidence type="ECO:0000259" key="2">
    <source>
        <dbReference type="Pfam" id="PF20580"/>
    </source>
</evidence>
<protein>
    <recommendedName>
        <fullName evidence="6">Peptide transporter</fullName>
    </recommendedName>
</protein>
<feature type="transmembrane region" description="Helical" evidence="1">
    <location>
        <begin position="629"/>
        <end position="650"/>
    </location>
</feature>
<evidence type="ECO:0000313" key="4">
    <source>
        <dbReference type="EMBL" id="PIZ17884.1"/>
    </source>
</evidence>
<feature type="domain" description="DUF6784" evidence="2">
    <location>
        <begin position="559"/>
        <end position="652"/>
    </location>
</feature>
<feature type="transmembrane region" description="Helical" evidence="1">
    <location>
        <begin position="376"/>
        <end position="396"/>
    </location>
</feature>